<evidence type="ECO:0000313" key="8">
    <source>
        <dbReference type="Proteomes" id="UP000006729"/>
    </source>
</evidence>
<proteinExistence type="predicted"/>
<dbReference type="GO" id="GO:0012505">
    <property type="term" value="C:endomembrane system"/>
    <property type="evidence" value="ECO:0007669"/>
    <property type="project" value="UniProtKB-SubCell"/>
</dbReference>
<dbReference type="STRING" id="3694.A0A2K2C005"/>
<dbReference type="GO" id="GO:0030244">
    <property type="term" value="P:cellulose biosynthetic process"/>
    <property type="evidence" value="ECO:0007669"/>
    <property type="project" value="InterPro"/>
</dbReference>
<gene>
    <name evidence="7" type="ORF">POPTR_001G187900</name>
</gene>
<evidence type="ECO:0000313" key="7">
    <source>
        <dbReference type="EMBL" id="PNT55358.1"/>
    </source>
</evidence>
<evidence type="ECO:0000256" key="6">
    <source>
        <dbReference type="ARBA" id="ARBA00023136"/>
    </source>
</evidence>
<evidence type="ECO:0000256" key="4">
    <source>
        <dbReference type="ARBA" id="ARBA00022692"/>
    </source>
</evidence>
<reference evidence="7 8" key="1">
    <citation type="journal article" date="2006" name="Science">
        <title>The genome of black cottonwood, Populus trichocarpa (Torr. &amp; Gray).</title>
        <authorList>
            <person name="Tuskan G.A."/>
            <person name="Difazio S."/>
            <person name="Jansson S."/>
            <person name="Bohlmann J."/>
            <person name="Grigoriev I."/>
            <person name="Hellsten U."/>
            <person name="Putnam N."/>
            <person name="Ralph S."/>
            <person name="Rombauts S."/>
            <person name="Salamov A."/>
            <person name="Schein J."/>
            <person name="Sterck L."/>
            <person name="Aerts A."/>
            <person name="Bhalerao R.R."/>
            <person name="Bhalerao R.P."/>
            <person name="Blaudez D."/>
            <person name="Boerjan W."/>
            <person name="Brun A."/>
            <person name="Brunner A."/>
            <person name="Busov V."/>
            <person name="Campbell M."/>
            <person name="Carlson J."/>
            <person name="Chalot M."/>
            <person name="Chapman J."/>
            <person name="Chen G.L."/>
            <person name="Cooper D."/>
            <person name="Coutinho P.M."/>
            <person name="Couturier J."/>
            <person name="Covert S."/>
            <person name="Cronk Q."/>
            <person name="Cunningham R."/>
            <person name="Davis J."/>
            <person name="Degroeve S."/>
            <person name="Dejardin A."/>
            <person name="Depamphilis C."/>
            <person name="Detter J."/>
            <person name="Dirks B."/>
            <person name="Dubchak I."/>
            <person name="Duplessis S."/>
            <person name="Ehlting J."/>
            <person name="Ellis B."/>
            <person name="Gendler K."/>
            <person name="Goodstein D."/>
            <person name="Gribskov M."/>
            <person name="Grimwood J."/>
            <person name="Groover A."/>
            <person name="Gunter L."/>
            <person name="Hamberger B."/>
            <person name="Heinze B."/>
            <person name="Helariutta Y."/>
            <person name="Henrissat B."/>
            <person name="Holligan D."/>
            <person name="Holt R."/>
            <person name="Huang W."/>
            <person name="Islam-Faridi N."/>
            <person name="Jones S."/>
            <person name="Jones-Rhoades M."/>
            <person name="Jorgensen R."/>
            <person name="Joshi C."/>
            <person name="Kangasjarvi J."/>
            <person name="Karlsson J."/>
            <person name="Kelleher C."/>
            <person name="Kirkpatrick R."/>
            <person name="Kirst M."/>
            <person name="Kohler A."/>
            <person name="Kalluri U."/>
            <person name="Larimer F."/>
            <person name="Leebens-Mack J."/>
            <person name="Leple J.C."/>
            <person name="Locascio P."/>
            <person name="Lou Y."/>
            <person name="Lucas S."/>
            <person name="Martin F."/>
            <person name="Montanini B."/>
            <person name="Napoli C."/>
            <person name="Nelson D.R."/>
            <person name="Nelson C."/>
            <person name="Nieminen K."/>
            <person name="Nilsson O."/>
            <person name="Pereda V."/>
            <person name="Peter G."/>
            <person name="Philippe R."/>
            <person name="Pilate G."/>
            <person name="Poliakov A."/>
            <person name="Razumovskaya J."/>
            <person name="Richardson P."/>
            <person name="Rinaldi C."/>
            <person name="Ritland K."/>
            <person name="Rouze P."/>
            <person name="Ryaboy D."/>
            <person name="Schmutz J."/>
            <person name="Schrader J."/>
            <person name="Segerman B."/>
            <person name="Shin H."/>
            <person name="Siddiqui A."/>
            <person name="Sterky F."/>
            <person name="Terry A."/>
            <person name="Tsai C.J."/>
            <person name="Uberbacher E."/>
            <person name="Unneberg P."/>
            <person name="Vahala J."/>
            <person name="Wall K."/>
            <person name="Wessler S."/>
            <person name="Yang G."/>
            <person name="Yin T."/>
            <person name="Douglas C."/>
            <person name="Marra M."/>
            <person name="Sandberg G."/>
            <person name="Van de Peer Y."/>
            <person name="Rokhsar D."/>
        </authorList>
    </citation>
    <scope>NUCLEOTIDE SEQUENCE [LARGE SCALE GENOMIC DNA]</scope>
    <source>
        <strain evidence="8">cv. Nisqually</strain>
    </source>
</reference>
<keyword evidence="8" id="KW-1185">Reference proteome</keyword>
<organism evidence="7 8">
    <name type="scientific">Populus trichocarpa</name>
    <name type="common">Western balsam poplar</name>
    <name type="synonym">Populus balsamifera subsp. trichocarpa</name>
    <dbReference type="NCBI Taxonomy" id="3694"/>
    <lineage>
        <taxon>Eukaryota</taxon>
        <taxon>Viridiplantae</taxon>
        <taxon>Streptophyta</taxon>
        <taxon>Embryophyta</taxon>
        <taxon>Tracheophyta</taxon>
        <taxon>Spermatophyta</taxon>
        <taxon>Magnoliopsida</taxon>
        <taxon>eudicotyledons</taxon>
        <taxon>Gunneridae</taxon>
        <taxon>Pentapetalae</taxon>
        <taxon>rosids</taxon>
        <taxon>fabids</taxon>
        <taxon>Malpighiales</taxon>
        <taxon>Salicaceae</taxon>
        <taxon>Saliceae</taxon>
        <taxon>Populus</taxon>
    </lineage>
</organism>
<dbReference type="EMBL" id="CM009290">
    <property type="protein sequence ID" value="PNT55358.1"/>
    <property type="molecule type" value="Genomic_DNA"/>
</dbReference>
<evidence type="ECO:0000256" key="5">
    <source>
        <dbReference type="ARBA" id="ARBA00022989"/>
    </source>
</evidence>
<dbReference type="Pfam" id="PF03552">
    <property type="entry name" value="Cellulose_synt"/>
    <property type="match status" value="1"/>
</dbReference>
<dbReference type="GO" id="GO:0016760">
    <property type="term" value="F:cellulose synthase (UDP-forming) activity"/>
    <property type="evidence" value="ECO:0007669"/>
    <property type="project" value="InterPro"/>
</dbReference>
<dbReference type="GO" id="GO:0016020">
    <property type="term" value="C:membrane"/>
    <property type="evidence" value="ECO:0007669"/>
    <property type="project" value="InterPro"/>
</dbReference>
<sequence length="72" mass="8076">MDQICQDLKLRINVIVANAQKVLPDGWIMQDGTPLPRNNTRDHSGVIQVFSGHNEGHDVKGNELLPRLVYIS</sequence>
<dbReference type="AlphaFoldDB" id="A0A2K2C005"/>
<comment type="subcellular location">
    <subcellularLocation>
        <location evidence="1">Endomembrane system</location>
    </subcellularLocation>
</comment>
<evidence type="ECO:0000256" key="1">
    <source>
        <dbReference type="ARBA" id="ARBA00004308"/>
    </source>
</evidence>
<protein>
    <submittedName>
        <fullName evidence="7">Uncharacterized protein</fullName>
    </submittedName>
</protein>
<name>A0A2K2C005_POPTR</name>
<evidence type="ECO:0000256" key="2">
    <source>
        <dbReference type="ARBA" id="ARBA00022676"/>
    </source>
</evidence>
<dbReference type="InParanoid" id="A0A2K2C005"/>
<keyword evidence="5" id="KW-1133">Transmembrane helix</keyword>
<evidence type="ECO:0000256" key="3">
    <source>
        <dbReference type="ARBA" id="ARBA00022679"/>
    </source>
</evidence>
<keyword evidence="6" id="KW-0472">Membrane</keyword>
<accession>A0A2K2C005</accession>
<keyword evidence="3" id="KW-0808">Transferase</keyword>
<dbReference type="InterPro" id="IPR005150">
    <property type="entry name" value="Cellulose_synth"/>
</dbReference>
<dbReference type="Proteomes" id="UP000006729">
    <property type="component" value="Chromosome 1"/>
</dbReference>
<keyword evidence="4" id="KW-0812">Transmembrane</keyword>
<keyword evidence="2" id="KW-0328">Glycosyltransferase</keyword>